<dbReference type="Proteomes" id="UP001556367">
    <property type="component" value="Unassembled WGS sequence"/>
</dbReference>
<dbReference type="InterPro" id="IPR002893">
    <property type="entry name" value="Znf_MYND"/>
</dbReference>
<comment type="caution">
    <text evidence="10">The sequence shown here is derived from an EMBL/GenBank/DDBJ whole genome shotgun (WGS) entry which is preliminary data.</text>
</comment>
<feature type="region of interest" description="Disordered" evidence="8">
    <location>
        <begin position="164"/>
        <end position="192"/>
    </location>
</feature>
<feature type="compositionally biased region" description="Basic and acidic residues" evidence="8">
    <location>
        <begin position="369"/>
        <end position="378"/>
    </location>
</feature>
<evidence type="ECO:0000256" key="5">
    <source>
        <dbReference type="ARBA" id="ARBA00022771"/>
    </source>
</evidence>
<feature type="compositionally biased region" description="Low complexity" evidence="8">
    <location>
        <begin position="260"/>
        <end position="273"/>
    </location>
</feature>
<reference evidence="11" key="1">
    <citation type="submission" date="2024-06" db="EMBL/GenBank/DDBJ databases">
        <title>Multi-omics analyses provide insights into the biosynthesis of the anticancer antibiotic pleurotin in Hohenbuehelia grisea.</title>
        <authorList>
            <person name="Weaver J.A."/>
            <person name="Alberti F."/>
        </authorList>
    </citation>
    <scope>NUCLEOTIDE SEQUENCE [LARGE SCALE GENOMIC DNA]</scope>
    <source>
        <strain evidence="11">T-177</strain>
    </source>
</reference>
<keyword evidence="6" id="KW-0862">Zinc</keyword>
<evidence type="ECO:0000256" key="1">
    <source>
        <dbReference type="ARBA" id="ARBA00004496"/>
    </source>
</evidence>
<keyword evidence="5 7" id="KW-0863">Zinc-finger</keyword>
<comment type="similarity">
    <text evidence="2">Belongs to the MUB1/samB family.</text>
</comment>
<accession>A0ABR3IPL2</accession>
<dbReference type="Pfam" id="PF01753">
    <property type="entry name" value="zf-MYND"/>
    <property type="match status" value="1"/>
</dbReference>
<feature type="region of interest" description="Disordered" evidence="8">
    <location>
        <begin position="489"/>
        <end position="581"/>
    </location>
</feature>
<feature type="compositionally biased region" description="Low complexity" evidence="8">
    <location>
        <begin position="687"/>
        <end position="718"/>
    </location>
</feature>
<keyword evidence="4" id="KW-0479">Metal-binding</keyword>
<feature type="compositionally biased region" description="Polar residues" evidence="8">
    <location>
        <begin position="1037"/>
        <end position="1050"/>
    </location>
</feature>
<keyword evidence="3" id="KW-0963">Cytoplasm</keyword>
<feature type="domain" description="MYND-type" evidence="9">
    <location>
        <begin position="784"/>
        <end position="826"/>
    </location>
</feature>
<feature type="compositionally biased region" description="Low complexity" evidence="8">
    <location>
        <begin position="847"/>
        <end position="861"/>
    </location>
</feature>
<evidence type="ECO:0000256" key="2">
    <source>
        <dbReference type="ARBA" id="ARBA00010655"/>
    </source>
</evidence>
<evidence type="ECO:0000256" key="3">
    <source>
        <dbReference type="ARBA" id="ARBA00022490"/>
    </source>
</evidence>
<proteinExistence type="inferred from homology"/>
<gene>
    <name evidence="10" type="ORF">HGRIS_000748</name>
</gene>
<feature type="region of interest" description="Disordered" evidence="8">
    <location>
        <begin position="236"/>
        <end position="407"/>
    </location>
</feature>
<feature type="compositionally biased region" description="Basic and acidic residues" evidence="8">
    <location>
        <begin position="1090"/>
        <end position="1102"/>
    </location>
</feature>
<feature type="region of interest" description="Disordered" evidence="8">
    <location>
        <begin position="994"/>
        <end position="1021"/>
    </location>
</feature>
<feature type="region of interest" description="Disordered" evidence="8">
    <location>
        <begin position="832"/>
        <end position="976"/>
    </location>
</feature>
<evidence type="ECO:0000259" key="9">
    <source>
        <dbReference type="PROSITE" id="PS50865"/>
    </source>
</evidence>
<comment type="subcellular location">
    <subcellularLocation>
        <location evidence="1">Cytoplasm</location>
    </subcellularLocation>
</comment>
<dbReference type="EMBL" id="JASNQZ010000018">
    <property type="protein sequence ID" value="KAL0945235.1"/>
    <property type="molecule type" value="Genomic_DNA"/>
</dbReference>
<name>A0ABR3IPL2_9AGAR</name>
<dbReference type="SUPFAM" id="SSF144232">
    <property type="entry name" value="HIT/MYND zinc finger-like"/>
    <property type="match status" value="1"/>
</dbReference>
<dbReference type="PANTHER" id="PTHR47442:SF1">
    <property type="entry name" value="MYND-TYPE ZINC FINGER PROTEIN MUB1"/>
    <property type="match status" value="1"/>
</dbReference>
<feature type="compositionally biased region" description="Polar residues" evidence="8">
    <location>
        <begin position="274"/>
        <end position="283"/>
    </location>
</feature>
<evidence type="ECO:0000256" key="7">
    <source>
        <dbReference type="PROSITE-ProRule" id="PRU00134"/>
    </source>
</evidence>
<organism evidence="10 11">
    <name type="scientific">Hohenbuehelia grisea</name>
    <dbReference type="NCBI Taxonomy" id="104357"/>
    <lineage>
        <taxon>Eukaryota</taxon>
        <taxon>Fungi</taxon>
        <taxon>Dikarya</taxon>
        <taxon>Basidiomycota</taxon>
        <taxon>Agaricomycotina</taxon>
        <taxon>Agaricomycetes</taxon>
        <taxon>Agaricomycetidae</taxon>
        <taxon>Agaricales</taxon>
        <taxon>Pleurotineae</taxon>
        <taxon>Pleurotaceae</taxon>
        <taxon>Hohenbuehelia</taxon>
    </lineage>
</organism>
<protein>
    <recommendedName>
        <fullName evidence="9">MYND-type domain-containing protein</fullName>
    </recommendedName>
</protein>
<dbReference type="PANTHER" id="PTHR47442">
    <property type="entry name" value="MYND-TYPE ZINC FINGER PROTEIN MUB1"/>
    <property type="match status" value="1"/>
</dbReference>
<dbReference type="PROSITE" id="PS50865">
    <property type="entry name" value="ZF_MYND_2"/>
    <property type="match status" value="1"/>
</dbReference>
<keyword evidence="11" id="KW-1185">Reference proteome</keyword>
<evidence type="ECO:0000256" key="6">
    <source>
        <dbReference type="ARBA" id="ARBA00022833"/>
    </source>
</evidence>
<feature type="compositionally biased region" description="Low complexity" evidence="8">
    <location>
        <begin position="889"/>
        <end position="900"/>
    </location>
</feature>
<dbReference type="InterPro" id="IPR051664">
    <property type="entry name" value="MYND-type_zinc_finger"/>
</dbReference>
<feature type="region of interest" description="Disordered" evidence="8">
    <location>
        <begin position="687"/>
        <end position="723"/>
    </location>
</feature>
<feature type="compositionally biased region" description="Polar residues" evidence="8">
    <location>
        <begin position="308"/>
        <end position="326"/>
    </location>
</feature>
<feature type="compositionally biased region" description="Polar residues" evidence="8">
    <location>
        <begin position="1009"/>
        <end position="1021"/>
    </location>
</feature>
<dbReference type="Gene3D" id="6.10.140.2220">
    <property type="match status" value="1"/>
</dbReference>
<evidence type="ECO:0000256" key="8">
    <source>
        <dbReference type="SAM" id="MobiDB-lite"/>
    </source>
</evidence>
<feature type="region of interest" description="Disordered" evidence="8">
    <location>
        <begin position="1037"/>
        <end position="1102"/>
    </location>
</feature>
<evidence type="ECO:0000313" key="10">
    <source>
        <dbReference type="EMBL" id="KAL0945235.1"/>
    </source>
</evidence>
<feature type="compositionally biased region" description="Acidic residues" evidence="8">
    <location>
        <begin position="355"/>
        <end position="368"/>
    </location>
</feature>
<evidence type="ECO:0000256" key="4">
    <source>
        <dbReference type="ARBA" id="ARBA00022723"/>
    </source>
</evidence>
<evidence type="ECO:0000313" key="11">
    <source>
        <dbReference type="Proteomes" id="UP001556367"/>
    </source>
</evidence>
<feature type="compositionally biased region" description="Polar residues" evidence="8">
    <location>
        <begin position="945"/>
        <end position="961"/>
    </location>
</feature>
<sequence>MRESNFAFPAQNRACVCITSQLYDRRALDTTSPLPLFNSLTQLTYLTSTSPRIREIMTMDGGLERLVRILHDFCICPPLPENPALLYGLSPPSSRPPKLQPTLNPQSFDKHAAYRFSLAFQCLVNIGVRGSEPIRSRVVQAGTLDVVGCILEAWLANKGFAVGPSASATGMPRETREQRQARRLAQAEQRQREEAAQLHLALQRQVQHGQIAELQRVELSASEDSYVDDHPMELATGSFHRRADPSPAPRPGPSREPSYSNSDTDTSTDNSTNATPVGSTTPTGAVIISSRDRSGTIIARRVWDEPTHQTTIQTTPAPTNGLTTRARQPRDRQAQHHAQRASPTPSPDESRAETETEDDGEGDADGDVNMERLHRASANDRAGSTSVSVSPSPERRPPIPLTRPRGRTVGIVADDAPASHIIINDAVEVGVGVDGGVVTVGGEGGVEDGIVSLEQNDDFAMGAPPGAPGAIDEGTTPRRVDLDIGVGGTRLEERRHSGPHAPDVTPRAGLMNLPPVAPTDTRLPTTQRSQRRRTLAGETSPSPAPPPAAPPTEVNLNTGPRATNAVAAHRPPAVYNSREDSGPYRDEDVLLSLQLLAYLSKYPHVRQAFYKPRLTFHPASANLPGRGFPPGVQQVNVPDANPKHAIAGGLNLNNVKDGLSFLRSFGTRGKEKERVAFPTGSAGSSSAAFSLQGASSPSPSQGGASSSGSSYRPFGGSPTNAPTFKQTNVFSLVERFTFRPSASESDMPNPPPKLPQEIQYWAGVIMRNACRKDDSRGGIRQCANMLCGRWESYPREFAKCRRCRKAKYCGKECQSTAWSEGHRFWCSAKDGDEDATTEHAGHAGSSTTPHTAAPAPTPVTANSVTDTEPPAPHTSATDEHAGIAGVGAGITMTAGGTITGRTERRRVGHDESRVAGPSRTIRPSQQAQMDRDRREEMLSFAGLTVGSTSPRDTTGAASFTPNPMFFGASNPNPNPLNVNPLNVRGRADRMQVDRTWASPTPGGQDRQPHQQSPAVSPSGHHQSFLRAQLPDYMRNFTPNYVMRNSPTPETSRSDNEPAVLTRARNLTIRPSAHQISSSEPTVGPSRRRERSPGGRDQDMVLG</sequence>